<dbReference type="Gene3D" id="1.20.810.10">
    <property type="entry name" value="Cytochrome Bc1 Complex, Chain C"/>
    <property type="match status" value="1"/>
</dbReference>
<dbReference type="InterPro" id="IPR016174">
    <property type="entry name" value="Di-haem_cyt_TM"/>
</dbReference>
<gene>
    <name evidence="16" type="primary">fbcH</name>
    <name evidence="16" type="ORF">magneo_147</name>
</gene>
<evidence type="ECO:0000313" key="16">
    <source>
        <dbReference type="EMBL" id="PIM95465.1"/>
    </source>
</evidence>
<dbReference type="SUPFAM" id="SSF81342">
    <property type="entry name" value="Transmembrane di-heme cytochromes"/>
    <property type="match status" value="1"/>
</dbReference>
<evidence type="ECO:0000256" key="6">
    <source>
        <dbReference type="ARBA" id="ARBA00022692"/>
    </source>
</evidence>
<evidence type="ECO:0000259" key="15">
    <source>
        <dbReference type="PROSITE" id="PS51003"/>
    </source>
</evidence>
<accession>A0ABX4MFK6</accession>
<keyword evidence="8 12" id="KW-0249">Electron transport</keyword>
<dbReference type="InterPro" id="IPR027387">
    <property type="entry name" value="Cytb/b6-like_sf"/>
</dbReference>
<evidence type="ECO:0000256" key="7">
    <source>
        <dbReference type="ARBA" id="ARBA00022723"/>
    </source>
</evidence>
<evidence type="ECO:0000256" key="10">
    <source>
        <dbReference type="ARBA" id="ARBA00023004"/>
    </source>
</evidence>
<comment type="cofactor">
    <cofactor evidence="12">
        <name>heme b</name>
        <dbReference type="ChEBI" id="CHEBI:60344"/>
    </cofactor>
    <text evidence="12">Binds 2 heme groups non-covalently.</text>
</comment>
<evidence type="ECO:0000256" key="4">
    <source>
        <dbReference type="ARBA" id="ARBA00022617"/>
    </source>
</evidence>
<keyword evidence="11 13" id="KW-0472">Membrane</keyword>
<protein>
    <recommendedName>
        <fullName evidence="12">Cytochrome b</fullName>
    </recommendedName>
</protein>
<feature type="transmembrane region" description="Helical" evidence="13">
    <location>
        <begin position="218"/>
        <end position="244"/>
    </location>
</feature>
<keyword evidence="3 12" id="KW-0813">Transport</keyword>
<dbReference type="Proteomes" id="UP000228684">
    <property type="component" value="Unassembled WGS sequence"/>
</dbReference>
<dbReference type="PANTHER" id="PTHR19271:SF16">
    <property type="entry name" value="CYTOCHROME B"/>
    <property type="match status" value="1"/>
</dbReference>
<keyword evidence="4 12" id="KW-0349">Heme</keyword>
<feature type="transmembrane region" description="Helical" evidence="13">
    <location>
        <begin position="21"/>
        <end position="49"/>
    </location>
</feature>
<evidence type="ECO:0000256" key="5">
    <source>
        <dbReference type="ARBA" id="ARBA00022660"/>
    </source>
</evidence>
<evidence type="ECO:0000256" key="12">
    <source>
        <dbReference type="RuleBase" id="RU003385"/>
    </source>
</evidence>
<feature type="transmembrane region" description="Helical" evidence="13">
    <location>
        <begin position="174"/>
        <end position="198"/>
    </location>
</feature>
<organism evidence="16 17">
    <name type="scientific">Candidatus Hodgkinia cicadicola</name>
    <dbReference type="NCBI Taxonomy" id="573658"/>
    <lineage>
        <taxon>Bacteria</taxon>
        <taxon>Pseudomonadati</taxon>
        <taxon>Pseudomonadota</taxon>
        <taxon>Alphaproteobacteria</taxon>
        <taxon>Hyphomicrobiales</taxon>
        <taxon>Candidatus Hodgkinia</taxon>
    </lineage>
</organism>
<feature type="transmembrane region" description="Helical" evidence="13">
    <location>
        <begin position="352"/>
        <end position="371"/>
    </location>
</feature>
<dbReference type="PANTHER" id="PTHR19271">
    <property type="entry name" value="CYTOCHROME B"/>
    <property type="match status" value="1"/>
</dbReference>
<dbReference type="InterPro" id="IPR005798">
    <property type="entry name" value="Cyt_b/b6_C"/>
</dbReference>
<feature type="transmembrane region" description="Helical" evidence="13">
    <location>
        <begin position="69"/>
        <end position="88"/>
    </location>
</feature>
<evidence type="ECO:0000256" key="1">
    <source>
        <dbReference type="ARBA" id="ARBA00004141"/>
    </source>
</evidence>
<dbReference type="SUPFAM" id="SSF81648">
    <property type="entry name" value="a domain/subunit of cytochrome bc1 complex (Ubiquinol-cytochrome c reductase)"/>
    <property type="match status" value="1"/>
</dbReference>
<dbReference type="InterPro" id="IPR036150">
    <property type="entry name" value="Cyt_b/b6_C_sf"/>
</dbReference>
<feature type="transmembrane region" description="Helical" evidence="13">
    <location>
        <begin position="318"/>
        <end position="340"/>
    </location>
</feature>
<comment type="subunit">
    <text evidence="2 12">The main subunits of complex b-c1 are: cytochrome b, cytochrome c1 and the Rieske protein.</text>
</comment>
<dbReference type="Pfam" id="PF00033">
    <property type="entry name" value="Cytochrome_B"/>
    <property type="match status" value="1"/>
</dbReference>
<evidence type="ECO:0000256" key="11">
    <source>
        <dbReference type="ARBA" id="ARBA00023136"/>
    </source>
</evidence>
<proteinExistence type="inferred from homology"/>
<keyword evidence="9 13" id="KW-1133">Transmembrane helix</keyword>
<keyword evidence="6 12" id="KW-0812">Transmembrane</keyword>
<feature type="domain" description="Cytochrome b/b6 N-terminal region profile" evidence="14">
    <location>
        <begin position="1"/>
        <end position="205"/>
    </location>
</feature>
<dbReference type="InterPro" id="IPR005797">
    <property type="entry name" value="Cyt_b/b6_N"/>
</dbReference>
<dbReference type="InterPro" id="IPR048259">
    <property type="entry name" value="Cytochrome_b_N_euk/bac"/>
</dbReference>
<dbReference type="PROSITE" id="PS51002">
    <property type="entry name" value="CYTB_NTER"/>
    <property type="match status" value="1"/>
</dbReference>
<reference evidence="16" key="1">
    <citation type="submission" date="2017-09" db="EMBL/GenBank/DDBJ databases">
        <authorList>
            <person name="Campbell M.A."/>
            <person name="Lukasik P."/>
            <person name="Simon C."/>
            <person name="McCutcheon J.P."/>
        </authorList>
    </citation>
    <scope>NUCLEOTIDE SEQUENCE [LARGE SCALE GENOMIC DNA]</scope>
    <source>
        <strain evidence="16">MAGNEO</strain>
    </source>
</reference>
<evidence type="ECO:0000256" key="13">
    <source>
        <dbReference type="SAM" id="Phobius"/>
    </source>
</evidence>
<evidence type="ECO:0000256" key="3">
    <source>
        <dbReference type="ARBA" id="ARBA00022448"/>
    </source>
</evidence>
<keyword evidence="5 12" id="KW-0679">Respiratory chain</keyword>
<dbReference type="CDD" id="cd00284">
    <property type="entry name" value="Cytochrome_b_N"/>
    <property type="match status" value="1"/>
</dbReference>
<evidence type="ECO:0000313" key="17">
    <source>
        <dbReference type="Proteomes" id="UP000228684"/>
    </source>
</evidence>
<feature type="transmembrane region" description="Helical" evidence="13">
    <location>
        <begin position="287"/>
        <end position="306"/>
    </location>
</feature>
<keyword evidence="7" id="KW-0479">Metal-binding</keyword>
<comment type="similarity">
    <text evidence="12">Belongs to the cytochrome b family.</text>
</comment>
<dbReference type="PROSITE" id="PS51003">
    <property type="entry name" value="CYTB_CTER"/>
    <property type="match status" value="1"/>
</dbReference>
<evidence type="ECO:0000256" key="2">
    <source>
        <dbReference type="ARBA" id="ARBA00011649"/>
    </source>
</evidence>
<evidence type="ECO:0000256" key="9">
    <source>
        <dbReference type="ARBA" id="ARBA00022989"/>
    </source>
</evidence>
<feature type="transmembrane region" description="Helical" evidence="13">
    <location>
        <begin position="108"/>
        <end position="128"/>
    </location>
</feature>
<comment type="caution">
    <text evidence="16">The sequence shown here is derived from an EMBL/GenBank/DDBJ whole genome shotgun (WGS) entry which is preliminary data.</text>
</comment>
<evidence type="ECO:0000256" key="8">
    <source>
        <dbReference type="ARBA" id="ARBA00022982"/>
    </source>
</evidence>
<feature type="domain" description="Cytochrome b/b6 C-terminal region profile" evidence="15">
    <location>
        <begin position="208"/>
        <end position="379"/>
    </location>
</feature>
<keyword evidence="10" id="KW-0408">Iron</keyword>
<feature type="transmembrane region" description="Helical" evidence="13">
    <location>
        <begin position="134"/>
        <end position="153"/>
    </location>
</feature>
<keyword evidence="17" id="KW-1185">Reference proteome</keyword>
<sequence length="384" mass="44506">MVDLNKPMIDHLIKFQVPKQASWLYTIGFSLIFIFIFQIASGVSMAIHYKPSTRLAFLSIHRNDRIFKYGWLVRSLHVCGSSALFLLLYLHMFKGIYYKSYYGSKKTLWLTGSIIHLFIILIGFFGSILNWSQMSYWTTVVITNFIGSIPIFGKPLRLILLGGYTVGGSTLRRSFVFHCILPFICLIFIMIHLLLVYIKGQTSPIANRLPVSNSFEDVYPNFVVKDIVVCIIIMFIIYVLCLIYPNIILNKLSYIPADYYKTPTDIELKWYFMPYYTIIKTFESKTLSIASIIALLSSLMFIPHIYNIKLSNIMTDGYRLHVITAFISLILLGLIGKYRYSKLISKLSKVCVLWYLGFISLPLVIKIILFINKNYKKYWTKTTK</sequence>
<dbReference type="Pfam" id="PF00032">
    <property type="entry name" value="Cytochrom_B_C"/>
    <property type="match status" value="1"/>
</dbReference>
<dbReference type="EMBL" id="NXGM01000028">
    <property type="protein sequence ID" value="PIM95465.1"/>
    <property type="molecule type" value="Genomic_DNA"/>
</dbReference>
<comment type="subcellular location">
    <subcellularLocation>
        <location evidence="1">Membrane</location>
        <topology evidence="1">Multi-pass membrane protein</topology>
    </subcellularLocation>
</comment>
<comment type="function">
    <text evidence="12">Component of the ubiquinol-cytochrome c reductase complex (complex III or cytochrome b-c1 complex), which is a respiratory chain that generates an electrochemical potential coupled to ATP synthesis.</text>
</comment>
<evidence type="ECO:0000259" key="14">
    <source>
        <dbReference type="PROSITE" id="PS51002"/>
    </source>
</evidence>
<name>A0ABX4MFK6_9HYPH</name>